<dbReference type="PROSITE" id="PS51186">
    <property type="entry name" value="GNAT"/>
    <property type="match status" value="1"/>
</dbReference>
<evidence type="ECO:0000313" key="2">
    <source>
        <dbReference type="EMBL" id="MBB6480060.1"/>
    </source>
</evidence>
<gene>
    <name evidence="2" type="ORF">HNR50_001718</name>
</gene>
<keyword evidence="2" id="KW-0012">Acyltransferase</keyword>
<dbReference type="Proteomes" id="UP000587760">
    <property type="component" value="Unassembled WGS sequence"/>
</dbReference>
<dbReference type="EC" id="2.3.1.57" evidence="2"/>
<dbReference type="CDD" id="cd04301">
    <property type="entry name" value="NAT_SF"/>
    <property type="match status" value="1"/>
</dbReference>
<dbReference type="AlphaFoldDB" id="A0A841RAL6"/>
<keyword evidence="2" id="KW-0808">Transferase</keyword>
<evidence type="ECO:0000313" key="3">
    <source>
        <dbReference type="Proteomes" id="UP000587760"/>
    </source>
</evidence>
<comment type="caution">
    <text evidence="2">The sequence shown here is derived from an EMBL/GenBank/DDBJ whole genome shotgun (WGS) entry which is preliminary data.</text>
</comment>
<dbReference type="EMBL" id="JACHGJ010000002">
    <property type="protein sequence ID" value="MBB6480060.1"/>
    <property type="molecule type" value="Genomic_DNA"/>
</dbReference>
<dbReference type="Gene3D" id="3.40.630.30">
    <property type="match status" value="1"/>
</dbReference>
<proteinExistence type="predicted"/>
<reference evidence="2 3" key="1">
    <citation type="submission" date="2020-08" db="EMBL/GenBank/DDBJ databases">
        <title>Genomic Encyclopedia of Type Strains, Phase IV (KMG-IV): sequencing the most valuable type-strain genomes for metagenomic binning, comparative biology and taxonomic classification.</title>
        <authorList>
            <person name="Goeker M."/>
        </authorList>
    </citation>
    <scope>NUCLEOTIDE SEQUENCE [LARGE SCALE GENOMIC DNA]</scope>
    <source>
        <strain evidence="2 3">DSM 2461</strain>
    </source>
</reference>
<dbReference type="InterPro" id="IPR000182">
    <property type="entry name" value="GNAT_dom"/>
</dbReference>
<dbReference type="Pfam" id="PF00583">
    <property type="entry name" value="Acetyltransf_1"/>
    <property type="match status" value="1"/>
</dbReference>
<sequence>MDNHIIELKEIGNENWRDVYKLEVFEEQKEFVADPGYYMCLCSYGSLWHPLAIYRDNAPIGFIMWAIDDEDNSCWLGGFLIDKNFQRKGCGRKALELIMKKLRTEKNPDSFALSYLPSNDASGLYYLLGFRETGEKEDDEIVARLKLKD</sequence>
<organism evidence="2 3">
    <name type="scientific">Spirochaeta isovalerica</name>
    <dbReference type="NCBI Taxonomy" id="150"/>
    <lineage>
        <taxon>Bacteria</taxon>
        <taxon>Pseudomonadati</taxon>
        <taxon>Spirochaetota</taxon>
        <taxon>Spirochaetia</taxon>
        <taxon>Spirochaetales</taxon>
        <taxon>Spirochaetaceae</taxon>
        <taxon>Spirochaeta</taxon>
    </lineage>
</organism>
<dbReference type="SUPFAM" id="SSF55729">
    <property type="entry name" value="Acyl-CoA N-acyltransferases (Nat)"/>
    <property type="match status" value="1"/>
</dbReference>
<protein>
    <submittedName>
        <fullName evidence="2">Diamine N-acetyltransferase</fullName>
        <ecNumber evidence="2">2.3.1.57</ecNumber>
    </submittedName>
</protein>
<name>A0A841RAL6_9SPIO</name>
<keyword evidence="3" id="KW-1185">Reference proteome</keyword>
<evidence type="ECO:0000259" key="1">
    <source>
        <dbReference type="PROSITE" id="PS51186"/>
    </source>
</evidence>
<dbReference type="InterPro" id="IPR016181">
    <property type="entry name" value="Acyl_CoA_acyltransferase"/>
</dbReference>
<dbReference type="GO" id="GO:0004145">
    <property type="term" value="F:diamine N-acetyltransferase activity"/>
    <property type="evidence" value="ECO:0007669"/>
    <property type="project" value="UniProtKB-EC"/>
</dbReference>
<dbReference type="RefSeq" id="WP_221439837.1">
    <property type="nucleotide sequence ID" value="NZ_JACHGJ010000002.1"/>
</dbReference>
<feature type="domain" description="N-acetyltransferase" evidence="1">
    <location>
        <begin position="1"/>
        <end position="148"/>
    </location>
</feature>
<accession>A0A841RAL6</accession>